<accession>A0A8S5U7S5</accession>
<name>A0A8S5U7S5_9CAUD</name>
<sequence length="38" mass="4573">MSGPYPVFSSFSINWIYNHRLLTHNQRLYLLLDTTRAF</sequence>
<reference evidence="1" key="1">
    <citation type="journal article" date="2021" name="Proc. Natl. Acad. Sci. U.S.A.">
        <title>A Catalog of Tens of Thousands of Viruses from Human Metagenomes Reveals Hidden Associations with Chronic Diseases.</title>
        <authorList>
            <person name="Tisza M.J."/>
            <person name="Buck C.B."/>
        </authorList>
    </citation>
    <scope>NUCLEOTIDE SEQUENCE</scope>
    <source>
        <strain evidence="1">Ctdet19</strain>
    </source>
</reference>
<organism evidence="1">
    <name type="scientific">Podoviridae sp. ctdet19</name>
    <dbReference type="NCBI Taxonomy" id="2825262"/>
    <lineage>
        <taxon>Viruses</taxon>
        <taxon>Duplodnaviria</taxon>
        <taxon>Heunggongvirae</taxon>
        <taxon>Uroviricota</taxon>
        <taxon>Caudoviricetes</taxon>
    </lineage>
</organism>
<evidence type="ECO:0000313" key="1">
    <source>
        <dbReference type="EMBL" id="DAF90520.1"/>
    </source>
</evidence>
<dbReference type="EMBL" id="BK016031">
    <property type="protein sequence ID" value="DAF90520.1"/>
    <property type="molecule type" value="Genomic_DNA"/>
</dbReference>
<protein>
    <submittedName>
        <fullName evidence="1">Uncharacterized protein</fullName>
    </submittedName>
</protein>
<proteinExistence type="predicted"/>